<protein>
    <submittedName>
        <fullName evidence="2">Uncharacterized protein</fullName>
    </submittedName>
</protein>
<keyword evidence="1" id="KW-1133">Transmembrane helix</keyword>
<reference evidence="2" key="2">
    <citation type="journal article" date="2015" name="Data Brief">
        <title>Shoot transcriptome of the giant reed, Arundo donax.</title>
        <authorList>
            <person name="Barrero R.A."/>
            <person name="Guerrero F.D."/>
            <person name="Moolhuijzen P."/>
            <person name="Goolsby J.A."/>
            <person name="Tidwell J."/>
            <person name="Bellgard S.E."/>
            <person name="Bellgard M.I."/>
        </authorList>
    </citation>
    <scope>NUCLEOTIDE SEQUENCE</scope>
    <source>
        <tissue evidence="2">Shoot tissue taken approximately 20 cm above the soil surface</tissue>
    </source>
</reference>
<keyword evidence="1" id="KW-0812">Transmembrane</keyword>
<reference evidence="2" key="1">
    <citation type="submission" date="2014-09" db="EMBL/GenBank/DDBJ databases">
        <authorList>
            <person name="Magalhaes I.L.F."/>
            <person name="Oliveira U."/>
            <person name="Santos F.R."/>
            <person name="Vidigal T.H.D.A."/>
            <person name="Brescovit A.D."/>
            <person name="Santos A.J."/>
        </authorList>
    </citation>
    <scope>NUCLEOTIDE SEQUENCE</scope>
    <source>
        <tissue evidence="2">Shoot tissue taken approximately 20 cm above the soil surface</tissue>
    </source>
</reference>
<proteinExistence type="predicted"/>
<name>A0A0A9GWN0_ARUDO</name>
<feature type="transmembrane region" description="Helical" evidence="1">
    <location>
        <begin position="24"/>
        <end position="44"/>
    </location>
</feature>
<dbReference type="AlphaFoldDB" id="A0A0A9GWN0"/>
<organism evidence="2">
    <name type="scientific">Arundo donax</name>
    <name type="common">Giant reed</name>
    <name type="synonym">Donax arundinaceus</name>
    <dbReference type="NCBI Taxonomy" id="35708"/>
    <lineage>
        <taxon>Eukaryota</taxon>
        <taxon>Viridiplantae</taxon>
        <taxon>Streptophyta</taxon>
        <taxon>Embryophyta</taxon>
        <taxon>Tracheophyta</taxon>
        <taxon>Spermatophyta</taxon>
        <taxon>Magnoliopsida</taxon>
        <taxon>Liliopsida</taxon>
        <taxon>Poales</taxon>
        <taxon>Poaceae</taxon>
        <taxon>PACMAD clade</taxon>
        <taxon>Arundinoideae</taxon>
        <taxon>Arundineae</taxon>
        <taxon>Arundo</taxon>
    </lineage>
</organism>
<keyword evidence="1" id="KW-0472">Membrane</keyword>
<evidence type="ECO:0000256" key="1">
    <source>
        <dbReference type="SAM" id="Phobius"/>
    </source>
</evidence>
<sequence>MVILSLCFFNFFVLYIYIGRYVQHFVRCYLHSSVISFYLVLITLKM</sequence>
<dbReference type="EMBL" id="GBRH01168959">
    <property type="protein sequence ID" value="JAE28937.1"/>
    <property type="molecule type" value="Transcribed_RNA"/>
</dbReference>
<accession>A0A0A9GWN0</accession>
<evidence type="ECO:0000313" key="2">
    <source>
        <dbReference type="EMBL" id="JAE28937.1"/>
    </source>
</evidence>